<reference evidence="8 9" key="1">
    <citation type="submission" date="2024-09" db="EMBL/GenBank/DDBJ databases">
        <authorList>
            <person name="Sun Q."/>
            <person name="Mori K."/>
        </authorList>
    </citation>
    <scope>NUCLEOTIDE SEQUENCE [LARGE SCALE GENOMIC DNA]</scope>
    <source>
        <strain evidence="8 9">CCM 7765</strain>
    </source>
</reference>
<protein>
    <submittedName>
        <fullName evidence="8">RagB/SusD family nutrient uptake outer membrane protein</fullName>
    </submittedName>
</protein>
<dbReference type="Proteomes" id="UP001589774">
    <property type="component" value="Unassembled WGS sequence"/>
</dbReference>
<evidence type="ECO:0000256" key="1">
    <source>
        <dbReference type="ARBA" id="ARBA00004442"/>
    </source>
</evidence>
<keyword evidence="9" id="KW-1185">Reference proteome</keyword>
<dbReference type="InterPro" id="IPR011990">
    <property type="entry name" value="TPR-like_helical_dom_sf"/>
</dbReference>
<evidence type="ECO:0000313" key="9">
    <source>
        <dbReference type="Proteomes" id="UP001589774"/>
    </source>
</evidence>
<proteinExistence type="inferred from homology"/>
<gene>
    <name evidence="8" type="ORF">ACFFI0_09855</name>
</gene>
<comment type="similarity">
    <text evidence="2">Belongs to the SusD family.</text>
</comment>
<dbReference type="InterPro" id="IPR033985">
    <property type="entry name" value="SusD-like_N"/>
</dbReference>
<feature type="domain" description="RagB/SusD" evidence="6">
    <location>
        <begin position="301"/>
        <end position="524"/>
    </location>
</feature>
<dbReference type="RefSeq" id="WP_207303792.1">
    <property type="nucleotide sequence ID" value="NZ_JBHLWO010000002.1"/>
</dbReference>
<organism evidence="8 9">
    <name type="scientific">Olivibacter oleidegradans</name>
    <dbReference type="NCBI Taxonomy" id="760123"/>
    <lineage>
        <taxon>Bacteria</taxon>
        <taxon>Pseudomonadati</taxon>
        <taxon>Bacteroidota</taxon>
        <taxon>Sphingobacteriia</taxon>
        <taxon>Sphingobacteriales</taxon>
        <taxon>Sphingobacteriaceae</taxon>
        <taxon>Olivibacter</taxon>
    </lineage>
</organism>
<comment type="subcellular location">
    <subcellularLocation>
        <location evidence="1">Cell outer membrane</location>
    </subcellularLocation>
</comment>
<keyword evidence="4" id="KW-0472">Membrane</keyword>
<dbReference type="Pfam" id="PF07980">
    <property type="entry name" value="SusD_RagB"/>
    <property type="match status" value="1"/>
</dbReference>
<dbReference type="Gene3D" id="1.25.40.390">
    <property type="match status" value="1"/>
</dbReference>
<comment type="caution">
    <text evidence="8">The sequence shown here is derived from an EMBL/GenBank/DDBJ whole genome shotgun (WGS) entry which is preliminary data.</text>
</comment>
<dbReference type="InterPro" id="IPR012944">
    <property type="entry name" value="SusD_RagB_dom"/>
</dbReference>
<accession>A0ABV6HIA4</accession>
<keyword evidence="3" id="KW-0732">Signal</keyword>
<evidence type="ECO:0000256" key="2">
    <source>
        <dbReference type="ARBA" id="ARBA00006275"/>
    </source>
</evidence>
<evidence type="ECO:0000259" key="7">
    <source>
        <dbReference type="Pfam" id="PF14322"/>
    </source>
</evidence>
<evidence type="ECO:0000256" key="5">
    <source>
        <dbReference type="ARBA" id="ARBA00023237"/>
    </source>
</evidence>
<evidence type="ECO:0000259" key="6">
    <source>
        <dbReference type="Pfam" id="PF07980"/>
    </source>
</evidence>
<dbReference type="CDD" id="cd08977">
    <property type="entry name" value="SusD"/>
    <property type="match status" value="1"/>
</dbReference>
<feature type="domain" description="SusD-like N-terminal" evidence="7">
    <location>
        <begin position="88"/>
        <end position="224"/>
    </location>
</feature>
<evidence type="ECO:0000256" key="3">
    <source>
        <dbReference type="ARBA" id="ARBA00022729"/>
    </source>
</evidence>
<dbReference type="SUPFAM" id="SSF48452">
    <property type="entry name" value="TPR-like"/>
    <property type="match status" value="1"/>
</dbReference>
<evidence type="ECO:0000256" key="4">
    <source>
        <dbReference type="ARBA" id="ARBA00023136"/>
    </source>
</evidence>
<evidence type="ECO:0000313" key="8">
    <source>
        <dbReference type="EMBL" id="MFC0318616.1"/>
    </source>
</evidence>
<keyword evidence="5" id="KW-0998">Cell outer membrane</keyword>
<dbReference type="EMBL" id="JBHLWO010000002">
    <property type="protein sequence ID" value="MFC0318616.1"/>
    <property type="molecule type" value="Genomic_DNA"/>
</dbReference>
<sequence length="524" mass="58569">MKSKKYKIAAIYTMLVLAGCNPDLLDREPDFKYTESNFWQTEATANAALTGIYAVLTGNGLFGGDATPLWEEGATPNAYCYSGGTLGYDAIGRSQQSASTEGIIANRWAQCYQGIGRANTFFARVGDVGLDAEKQNLMEGQVYFLRALYYFELATYYGGVPLILEAPNPDTQVSMPRNSREEVIAQVIADLNTAVEKLPVKHAGGDLGRATKGAAMALKARVLLYEASPLLNPSNSSEKWQAAADAAKAVLDLAPAAGYDLFEDYRKLFLPENENNKEVIFDVQFLFPDEGHSFDLINTQYNSNAPLQDLVDTYDMKNGLPITDPGAGYDPAKPYENRDPRLAATVVYPGALFKGEVASADYYKQTGYAMKKYSIYDAEKPPKDKSDLKSGQSETNFIVLRYADILMMYAEALNEIDPGNPAILESLNKIRKRVGMPEIPSNKSQSEMRELIRKERRIEFAGEALYYNDIRRWKIAEVVMNAPIKTWQSNIIETRKFNPARDYWWPIAQKELDLNSKLEQNPNY</sequence>
<name>A0ABV6HIA4_9SPHI</name>
<dbReference type="Pfam" id="PF14322">
    <property type="entry name" value="SusD-like_3"/>
    <property type="match status" value="1"/>
</dbReference>
<dbReference type="PROSITE" id="PS51257">
    <property type="entry name" value="PROKAR_LIPOPROTEIN"/>
    <property type="match status" value="1"/>
</dbReference>